<dbReference type="GO" id="GO:0008236">
    <property type="term" value="F:serine-type peptidase activity"/>
    <property type="evidence" value="ECO:0007669"/>
    <property type="project" value="InterPro"/>
</dbReference>
<dbReference type="GO" id="GO:0006508">
    <property type="term" value="P:proteolysis"/>
    <property type="evidence" value="ECO:0007669"/>
    <property type="project" value="InterPro"/>
</dbReference>
<sequence>MKAKKILQRAGMLGLSVTALINAVCTYIFFQAFGRKKERSFRLHSKKSSSLQEKKYDARLSSRKTWLSHQPFEEVFLNAYDGLRLYGRLYSPQDPQASEKDCAQSSSSRKSSKEPATILLCIHGYHSDGINDFAIFTPFYKKKNLTFCLVDDRAHGRSDGHYIGFSFHDRYDCLTWANYLANRFGPDCRIFLHGLSMGAATVLSCSNSDHLPSQVKGIISDAAFSSGWDQVAHVMRVRLHIPVFPMLLFYDKICRAIGGYSLKYIRPVDCVRHSRVPILFIHGDADNFVPTSMAYKLYNACSGPKQLLIVPGAAHIMSYITDPKAYQRAFTSFIKKCIHNSPHKGIESGAK</sequence>
<dbReference type="PANTHER" id="PTHR43358">
    <property type="entry name" value="ALPHA/BETA-HYDROLASE"/>
    <property type="match status" value="1"/>
</dbReference>
<dbReference type="Gene3D" id="3.40.50.1820">
    <property type="entry name" value="alpha/beta hydrolase"/>
    <property type="match status" value="1"/>
</dbReference>
<gene>
    <name evidence="3" type="ORF">HNP82_001513</name>
</gene>
<evidence type="ECO:0000313" key="3">
    <source>
        <dbReference type="EMBL" id="MBB5264386.1"/>
    </source>
</evidence>
<feature type="domain" description="Peptidase S9 prolyl oligopeptidase catalytic" evidence="2">
    <location>
        <begin position="171"/>
        <end position="339"/>
    </location>
</feature>
<dbReference type="InterPro" id="IPR029058">
    <property type="entry name" value="AB_hydrolase_fold"/>
</dbReference>
<evidence type="ECO:0000313" key="4">
    <source>
        <dbReference type="Proteomes" id="UP000543642"/>
    </source>
</evidence>
<dbReference type="EMBL" id="JACHFW010000005">
    <property type="protein sequence ID" value="MBB5264386.1"/>
    <property type="molecule type" value="Genomic_DNA"/>
</dbReference>
<dbReference type="AlphaFoldDB" id="A0A7W8M5I0"/>
<dbReference type="Proteomes" id="UP000543642">
    <property type="component" value="Unassembled WGS sequence"/>
</dbReference>
<keyword evidence="4" id="KW-1185">Reference proteome</keyword>
<dbReference type="PANTHER" id="PTHR43358:SF4">
    <property type="entry name" value="ALPHA_BETA HYDROLASE FOLD-1 DOMAIN-CONTAINING PROTEIN"/>
    <property type="match status" value="1"/>
</dbReference>
<evidence type="ECO:0000256" key="1">
    <source>
        <dbReference type="SAM" id="Phobius"/>
    </source>
</evidence>
<evidence type="ECO:0000259" key="2">
    <source>
        <dbReference type="Pfam" id="PF00326"/>
    </source>
</evidence>
<dbReference type="Pfam" id="PF00326">
    <property type="entry name" value="Peptidase_S9"/>
    <property type="match status" value="1"/>
</dbReference>
<protein>
    <recommendedName>
        <fullName evidence="2">Peptidase S9 prolyl oligopeptidase catalytic domain-containing protein</fullName>
    </recommendedName>
</protein>
<keyword evidence="1" id="KW-0472">Membrane</keyword>
<keyword evidence="1" id="KW-1133">Transmembrane helix</keyword>
<feature type="transmembrane region" description="Helical" evidence="1">
    <location>
        <begin position="12"/>
        <end position="30"/>
    </location>
</feature>
<comment type="caution">
    <text evidence="3">The sequence shown here is derived from an EMBL/GenBank/DDBJ whole genome shotgun (WGS) entry which is preliminary data.</text>
</comment>
<proteinExistence type="predicted"/>
<keyword evidence="1" id="KW-0812">Transmembrane</keyword>
<reference evidence="3 4" key="1">
    <citation type="submission" date="2020-08" db="EMBL/GenBank/DDBJ databases">
        <title>Genomic Encyclopedia of Type Strains, Phase IV (KMG-IV): sequencing the most valuable type-strain genomes for metagenomic binning, comparative biology and taxonomic classification.</title>
        <authorList>
            <person name="Goeker M."/>
        </authorList>
    </citation>
    <scope>NUCLEOTIDE SEQUENCE [LARGE SCALE GENOMIC DNA]</scope>
    <source>
        <strain evidence="3 4">DSM 106146</strain>
    </source>
</reference>
<organism evidence="3 4">
    <name type="scientific">Catenibacillus scindens</name>
    <dbReference type="NCBI Taxonomy" id="673271"/>
    <lineage>
        <taxon>Bacteria</taxon>
        <taxon>Bacillati</taxon>
        <taxon>Bacillota</taxon>
        <taxon>Clostridia</taxon>
        <taxon>Lachnospirales</taxon>
        <taxon>Lachnospiraceae</taxon>
        <taxon>Catenibacillus</taxon>
    </lineage>
</organism>
<accession>A0A7W8M5I0</accession>
<dbReference type="InterPro" id="IPR052920">
    <property type="entry name" value="DNA-binding_regulatory"/>
</dbReference>
<name>A0A7W8M5I0_9FIRM</name>
<dbReference type="InterPro" id="IPR001375">
    <property type="entry name" value="Peptidase_S9_cat"/>
</dbReference>
<dbReference type="RefSeq" id="WP_183772958.1">
    <property type="nucleotide sequence ID" value="NZ_JACHFW010000005.1"/>
</dbReference>
<dbReference type="SUPFAM" id="SSF53474">
    <property type="entry name" value="alpha/beta-Hydrolases"/>
    <property type="match status" value="1"/>
</dbReference>